<protein>
    <submittedName>
        <fullName evidence="1">Uncharacterized protein</fullName>
    </submittedName>
</protein>
<reference evidence="1 2" key="1">
    <citation type="submission" date="2019-08" db="EMBL/GenBank/DDBJ databases">
        <authorList>
            <person name="Peeters C."/>
        </authorList>
    </citation>
    <scope>NUCLEOTIDE SEQUENCE [LARGE SCALE GENOMIC DNA]</scope>
    <source>
        <strain evidence="1 2">LMG 31116</strain>
    </source>
</reference>
<name>A0A5E4S5I3_9BURK</name>
<dbReference type="EMBL" id="CABPSD010000001">
    <property type="protein sequence ID" value="VVD69418.1"/>
    <property type="molecule type" value="Genomic_DNA"/>
</dbReference>
<gene>
    <name evidence="1" type="ORF">PMO31116_00522</name>
</gene>
<accession>A0A5E4S5I3</accession>
<dbReference type="AlphaFoldDB" id="A0A5E4S5I3"/>
<dbReference type="Proteomes" id="UP000368474">
    <property type="component" value="Unassembled WGS sequence"/>
</dbReference>
<evidence type="ECO:0000313" key="2">
    <source>
        <dbReference type="Proteomes" id="UP000368474"/>
    </source>
</evidence>
<keyword evidence="2" id="KW-1185">Reference proteome</keyword>
<organism evidence="1 2">
    <name type="scientific">Pandoraea morbifera</name>
    <dbReference type="NCBI Taxonomy" id="2508300"/>
    <lineage>
        <taxon>Bacteria</taxon>
        <taxon>Pseudomonadati</taxon>
        <taxon>Pseudomonadota</taxon>
        <taxon>Betaproteobacteria</taxon>
        <taxon>Burkholderiales</taxon>
        <taxon>Burkholderiaceae</taxon>
        <taxon>Pandoraea</taxon>
    </lineage>
</organism>
<evidence type="ECO:0000313" key="1">
    <source>
        <dbReference type="EMBL" id="VVD69418.1"/>
    </source>
</evidence>
<sequence length="212" mass="24717">MYDDIRQATENSIARMRALPIKSARHIVDSELDYWEKEVFPVLEALGENCYDYLLNNVLLVLDAQKYRELTSKKLKDTVYRVRQSRHKQGIVSAKPARDSQILLRRPVEPVATPMASTPSKQAPMALKKTVGVVEIDWNYYDVLNRLKTREDAEQWTEQDERIFTFMKQKAAENFVDIASQFYEVEKLFTSSTSKQVVSKLYDKRKRLCSNV</sequence>
<proteinExistence type="predicted"/>